<reference evidence="2 3" key="1">
    <citation type="submission" date="2023-07" db="EMBL/GenBank/DDBJ databases">
        <title>Sorghum-associated microbial communities from plants grown in Nebraska, USA.</title>
        <authorList>
            <person name="Schachtman D."/>
        </authorList>
    </citation>
    <scope>NUCLEOTIDE SEQUENCE [LARGE SCALE GENOMIC DNA]</scope>
    <source>
        <strain evidence="2 3">DS1607</strain>
    </source>
</reference>
<evidence type="ECO:0000313" key="2">
    <source>
        <dbReference type="EMBL" id="MDP9902219.1"/>
    </source>
</evidence>
<gene>
    <name evidence="2" type="ORF">J2W36_004495</name>
</gene>
<dbReference type="Proteomes" id="UP001226867">
    <property type="component" value="Unassembled WGS sequence"/>
</dbReference>
<dbReference type="SUPFAM" id="SSF53756">
    <property type="entry name" value="UDP-Glycosyltransferase/glycogen phosphorylase"/>
    <property type="match status" value="1"/>
</dbReference>
<keyword evidence="3" id="KW-1185">Reference proteome</keyword>
<dbReference type="RefSeq" id="WP_307691971.1">
    <property type="nucleotide sequence ID" value="NZ_JAUSRO010000016.1"/>
</dbReference>
<dbReference type="Gene3D" id="3.40.50.2000">
    <property type="entry name" value="Glycogen Phosphorylase B"/>
    <property type="match status" value="2"/>
</dbReference>
<sequence>MSQKKLIILGTRGVPAQHGGFETFAEKLSVYLVAQGWEVVVYCQEDGAGPVFESVWEGVKRVHIPVAREGSAGSVIFDWHAAWHASKQTGLILTLGYNTAIFNIIQRVKGQVNVINMDGIEWKRDKWSGVAKAWFWLNERAGCYVGNHLVADHPAIKAHLATRVRESKITTIPYGGDEVTTADVSKLEKYGLQPGQFSVIIARPEPENSFLEMVTAFSAKPRAHKLVVLGKFDAENNAYHRAVIKAGGPDVIFPGAIYDKAVVGALRFYSRFYLHGHTVGGTNPSLVEAMGAGCAVIAHDNQFNRWVAGKSAAYFKNQQECEALFDQLLNDDGKLQLMKNGSASRFHERFTWTRVLGEYEEMLMSWQSRVK</sequence>
<protein>
    <submittedName>
        <fullName evidence="2">Glycosyltransferase involved in cell wall biosynthesis</fullName>
    </submittedName>
</protein>
<comment type="caution">
    <text evidence="2">The sequence shown here is derived from an EMBL/GenBank/DDBJ whole genome shotgun (WGS) entry which is preliminary data.</text>
</comment>
<evidence type="ECO:0000259" key="1">
    <source>
        <dbReference type="Pfam" id="PF09314"/>
    </source>
</evidence>
<dbReference type="InterPro" id="IPR015393">
    <property type="entry name" value="DUF1972"/>
</dbReference>
<feature type="domain" description="DUF1972" evidence="1">
    <location>
        <begin position="4"/>
        <end position="177"/>
    </location>
</feature>
<evidence type="ECO:0000313" key="3">
    <source>
        <dbReference type="Proteomes" id="UP001226867"/>
    </source>
</evidence>
<name>A0ABT9SCZ8_9BURK</name>
<organism evidence="2 3">
    <name type="scientific">Variovorax ginsengisoli</name>
    <dbReference type="NCBI Taxonomy" id="363844"/>
    <lineage>
        <taxon>Bacteria</taxon>
        <taxon>Pseudomonadati</taxon>
        <taxon>Pseudomonadota</taxon>
        <taxon>Betaproteobacteria</taxon>
        <taxon>Burkholderiales</taxon>
        <taxon>Comamonadaceae</taxon>
        <taxon>Variovorax</taxon>
    </lineage>
</organism>
<dbReference type="EMBL" id="JAUSRO010000016">
    <property type="protein sequence ID" value="MDP9902219.1"/>
    <property type="molecule type" value="Genomic_DNA"/>
</dbReference>
<proteinExistence type="predicted"/>
<accession>A0ABT9SCZ8</accession>
<dbReference type="Pfam" id="PF09314">
    <property type="entry name" value="DUF1972"/>
    <property type="match status" value="1"/>
</dbReference>